<reference evidence="7" key="2">
    <citation type="submission" date="2025-09" db="UniProtKB">
        <authorList>
            <consortium name="Ensembl"/>
        </authorList>
    </citation>
    <scope>IDENTIFICATION</scope>
</reference>
<dbReference type="Pfam" id="PF06140">
    <property type="entry name" value="Ifi-6-16"/>
    <property type="match status" value="1"/>
</dbReference>
<comment type="similarity">
    <text evidence="2">Belongs to the IFI6/IFI27 family.</text>
</comment>
<dbReference type="InterPro" id="IPR009311">
    <property type="entry name" value="IFI6/IFI27-like"/>
</dbReference>
<dbReference type="Proteomes" id="UP000694406">
    <property type="component" value="Unplaced"/>
</dbReference>
<proteinExistence type="inferred from homology"/>
<feature type="transmembrane region" description="Helical" evidence="6">
    <location>
        <begin position="100"/>
        <end position="121"/>
    </location>
</feature>
<sequence>MDSCILCSSVMALLESDSEGEVEQLTGSGSVAPVAVEETGEGNRTAVIGVPLVLSAVGFTAAGIAAGSLAAKMMSVAAIANGGGVAAGSIVALGQSAGQYRFSIFCCCCRIYSGQAIYYAIAFCR</sequence>
<evidence type="ECO:0000256" key="3">
    <source>
        <dbReference type="ARBA" id="ARBA00022692"/>
    </source>
</evidence>
<protein>
    <submittedName>
        <fullName evidence="7">Uncharacterized protein</fullName>
    </submittedName>
</protein>
<dbReference type="InterPro" id="IPR038213">
    <property type="entry name" value="IFI6/IFI27-like_sf"/>
</dbReference>
<keyword evidence="3 6" id="KW-0812">Transmembrane</keyword>
<reference evidence="7" key="1">
    <citation type="submission" date="2025-08" db="UniProtKB">
        <authorList>
            <consortium name="Ensembl"/>
        </authorList>
    </citation>
    <scope>IDENTIFICATION</scope>
</reference>
<dbReference type="Gene3D" id="6.10.110.10">
    <property type="match status" value="1"/>
</dbReference>
<name>A0A8C5SX38_LATLA</name>
<organism evidence="7 8">
    <name type="scientific">Laticauda laticaudata</name>
    <name type="common">Blue-ringed sea krait</name>
    <name type="synonym">Blue-lipped sea krait</name>
    <dbReference type="NCBI Taxonomy" id="8630"/>
    <lineage>
        <taxon>Eukaryota</taxon>
        <taxon>Metazoa</taxon>
        <taxon>Chordata</taxon>
        <taxon>Craniata</taxon>
        <taxon>Vertebrata</taxon>
        <taxon>Euteleostomi</taxon>
        <taxon>Lepidosauria</taxon>
        <taxon>Squamata</taxon>
        <taxon>Bifurcata</taxon>
        <taxon>Unidentata</taxon>
        <taxon>Episquamata</taxon>
        <taxon>Toxicofera</taxon>
        <taxon>Serpentes</taxon>
        <taxon>Colubroidea</taxon>
        <taxon>Elapidae</taxon>
        <taxon>Laticaudinae</taxon>
        <taxon>Laticauda</taxon>
    </lineage>
</organism>
<feature type="transmembrane region" description="Helical" evidence="6">
    <location>
        <begin position="73"/>
        <end position="94"/>
    </location>
</feature>
<dbReference type="PANTHER" id="PTHR16932">
    <property type="entry name" value="INTERFERON ALPHA-INDUCIBLE PROTEIN 27"/>
    <property type="match status" value="1"/>
</dbReference>
<dbReference type="PANTHER" id="PTHR16932:SF18">
    <property type="entry name" value="INTERFERON, ALPHA-INDUCIBLE PROTEIN 27-LIKE 2"/>
    <property type="match status" value="1"/>
</dbReference>
<evidence type="ECO:0000256" key="1">
    <source>
        <dbReference type="ARBA" id="ARBA00004141"/>
    </source>
</evidence>
<evidence type="ECO:0000256" key="5">
    <source>
        <dbReference type="ARBA" id="ARBA00023136"/>
    </source>
</evidence>
<feature type="transmembrane region" description="Helical" evidence="6">
    <location>
        <begin position="44"/>
        <end position="66"/>
    </location>
</feature>
<evidence type="ECO:0000313" key="8">
    <source>
        <dbReference type="Proteomes" id="UP000694406"/>
    </source>
</evidence>
<dbReference type="GO" id="GO:0001836">
    <property type="term" value="P:release of cytochrome c from mitochondria"/>
    <property type="evidence" value="ECO:0007669"/>
    <property type="project" value="TreeGrafter"/>
</dbReference>
<keyword evidence="8" id="KW-1185">Reference proteome</keyword>
<dbReference type="GO" id="GO:0031966">
    <property type="term" value="C:mitochondrial membrane"/>
    <property type="evidence" value="ECO:0007669"/>
    <property type="project" value="TreeGrafter"/>
</dbReference>
<accession>A0A8C5SX38</accession>
<comment type="subcellular location">
    <subcellularLocation>
        <location evidence="1">Membrane</location>
        <topology evidence="1">Multi-pass membrane protein</topology>
    </subcellularLocation>
</comment>
<keyword evidence="5 6" id="KW-0472">Membrane</keyword>
<evidence type="ECO:0000256" key="6">
    <source>
        <dbReference type="SAM" id="Phobius"/>
    </source>
</evidence>
<dbReference type="Ensembl" id="ENSLLTT00000025043.1">
    <property type="protein sequence ID" value="ENSLLTP00000024168.1"/>
    <property type="gene ID" value="ENSLLTG00000017790.1"/>
</dbReference>
<keyword evidence="4 6" id="KW-1133">Transmembrane helix</keyword>
<dbReference type="GeneTree" id="ENSGT01130000278704"/>
<evidence type="ECO:0000256" key="2">
    <source>
        <dbReference type="ARBA" id="ARBA00007262"/>
    </source>
</evidence>
<dbReference type="GO" id="GO:0097193">
    <property type="term" value="P:intrinsic apoptotic signaling pathway"/>
    <property type="evidence" value="ECO:0007669"/>
    <property type="project" value="TreeGrafter"/>
</dbReference>
<evidence type="ECO:0000256" key="4">
    <source>
        <dbReference type="ARBA" id="ARBA00022989"/>
    </source>
</evidence>
<evidence type="ECO:0000313" key="7">
    <source>
        <dbReference type="Ensembl" id="ENSLLTP00000024168.1"/>
    </source>
</evidence>
<dbReference type="AlphaFoldDB" id="A0A8C5SX38"/>